<keyword evidence="5" id="KW-1133">Transmembrane helix</keyword>
<evidence type="ECO:0000256" key="1">
    <source>
        <dbReference type="ARBA" id="ARBA00004651"/>
    </source>
</evidence>
<proteinExistence type="inferred from homology"/>
<dbReference type="GO" id="GO:0005886">
    <property type="term" value="C:plasma membrane"/>
    <property type="evidence" value="ECO:0007669"/>
    <property type="project" value="UniProtKB-SubCell"/>
</dbReference>
<dbReference type="InterPro" id="IPR007182">
    <property type="entry name" value="MnhB"/>
</dbReference>
<dbReference type="NCBIfam" id="NF009223">
    <property type="entry name" value="PRK12573.1"/>
    <property type="match status" value="1"/>
</dbReference>
<sequence length="141" mass="14829">MKEPNDIIIRSVAKVAVVIILTFAINLFVSGHHFPGGGFIGGLTFAAAIILLFLTFDIESVRKNLPVDFKVLAGVGVLIAVLTGVGGMIFGEAFLTQAFGYFDLPIFGKTELATAVLFDVGVALAVIGTAITIIMTIGDDR</sequence>
<evidence type="ECO:0000256" key="6">
    <source>
        <dbReference type="ARBA" id="ARBA00023136"/>
    </source>
</evidence>
<dbReference type="PANTHER" id="PTHR33932:SF4">
    <property type="entry name" value="NA(+)_H(+) ANTIPORTER SUBUNIT B"/>
    <property type="match status" value="1"/>
</dbReference>
<protein>
    <submittedName>
        <fullName evidence="8">Monovalent cation/H+ antiporter subunit B</fullName>
    </submittedName>
</protein>
<evidence type="ECO:0000313" key="9">
    <source>
        <dbReference type="Proteomes" id="UP000036045"/>
    </source>
</evidence>
<dbReference type="EMBL" id="LDPH01000003">
    <property type="protein sequence ID" value="KLV27606.1"/>
    <property type="molecule type" value="Genomic_DNA"/>
</dbReference>
<evidence type="ECO:0000259" key="7">
    <source>
        <dbReference type="Pfam" id="PF04039"/>
    </source>
</evidence>
<dbReference type="Proteomes" id="UP000036045">
    <property type="component" value="Unassembled WGS sequence"/>
</dbReference>
<evidence type="ECO:0000256" key="3">
    <source>
        <dbReference type="ARBA" id="ARBA00022475"/>
    </source>
</evidence>
<dbReference type="RefSeq" id="WP_047940926.1">
    <property type="nucleotide sequence ID" value="NZ_CP053989.1"/>
</dbReference>
<comment type="similarity">
    <text evidence="2">Belongs to the CPA3 antiporters (TC 2.A.63) subunit B family.</text>
</comment>
<dbReference type="Pfam" id="PF04039">
    <property type="entry name" value="MnhB"/>
    <property type="match status" value="1"/>
</dbReference>
<dbReference type="AlphaFoldDB" id="A0A0J1INR5"/>
<keyword evidence="4" id="KW-0812">Transmembrane</keyword>
<dbReference type="PANTHER" id="PTHR33932">
    <property type="entry name" value="NA(+)/H(+) ANTIPORTER SUBUNIT B"/>
    <property type="match status" value="1"/>
</dbReference>
<comment type="caution">
    <text evidence="8">The sequence shown here is derived from an EMBL/GenBank/DDBJ whole genome shotgun (WGS) entry which is preliminary data.</text>
</comment>
<evidence type="ECO:0000256" key="2">
    <source>
        <dbReference type="ARBA" id="ARBA00009425"/>
    </source>
</evidence>
<keyword evidence="9" id="KW-1185">Reference proteome</keyword>
<keyword evidence="3" id="KW-1003">Cell membrane</keyword>
<accession>A0A0J1INR5</accession>
<evidence type="ECO:0000313" key="8">
    <source>
        <dbReference type="EMBL" id="KLV27606.1"/>
    </source>
</evidence>
<keyword evidence="6" id="KW-0472">Membrane</keyword>
<evidence type="ECO:0000256" key="4">
    <source>
        <dbReference type="ARBA" id="ARBA00022692"/>
    </source>
</evidence>
<reference evidence="8 9" key="1">
    <citation type="submission" date="2015-05" db="EMBL/GenBank/DDBJ databases">
        <title>Whole genome sequence and identification of bacterial endophytes from Costus igneus.</title>
        <authorList>
            <person name="Lee Y.P."/>
            <person name="Gan H.M."/>
            <person name="Eng W."/>
            <person name="Wheatley M.S."/>
            <person name="Caraballo A."/>
            <person name="Polter S."/>
            <person name="Savka M.A."/>
            <person name="Hudson A.O."/>
        </authorList>
    </citation>
    <scope>NUCLEOTIDE SEQUENCE [LARGE SCALE GENOMIC DNA]</scope>
    <source>
        <strain evidence="8 9">RIT379</strain>
    </source>
</reference>
<dbReference type="OrthoDB" id="9798859at2"/>
<dbReference type="InterPro" id="IPR050622">
    <property type="entry name" value="CPA3_antiporter_subunitB"/>
</dbReference>
<evidence type="ECO:0000256" key="5">
    <source>
        <dbReference type="ARBA" id="ARBA00022989"/>
    </source>
</evidence>
<dbReference type="PATRIC" id="fig|1397.4.peg.3209"/>
<gene>
    <name evidence="8" type="ORF">ABW02_05510</name>
</gene>
<name>A0A0J1INR5_NIACI</name>
<comment type="subcellular location">
    <subcellularLocation>
        <location evidence="1">Cell membrane</location>
        <topology evidence="1">Multi-pass membrane protein</topology>
    </subcellularLocation>
</comment>
<dbReference type="GeneID" id="56352030"/>
<organism evidence="8 9">
    <name type="scientific">Niallia circulans</name>
    <name type="common">Bacillus circulans</name>
    <dbReference type="NCBI Taxonomy" id="1397"/>
    <lineage>
        <taxon>Bacteria</taxon>
        <taxon>Bacillati</taxon>
        <taxon>Bacillota</taxon>
        <taxon>Bacilli</taxon>
        <taxon>Bacillales</taxon>
        <taxon>Bacillaceae</taxon>
        <taxon>Niallia</taxon>
    </lineage>
</organism>
<feature type="domain" description="Na+/H+ antiporter MnhB subunit-related protein" evidence="7">
    <location>
        <begin position="8"/>
        <end position="131"/>
    </location>
</feature>